<reference evidence="1" key="1">
    <citation type="submission" date="2018-05" db="EMBL/GenBank/DDBJ databases">
        <authorList>
            <person name="Lanie J.A."/>
            <person name="Ng W.-L."/>
            <person name="Kazmierczak K.M."/>
            <person name="Andrzejewski T.M."/>
            <person name="Davidsen T.M."/>
            <person name="Wayne K.J."/>
            <person name="Tettelin H."/>
            <person name="Glass J.I."/>
            <person name="Rusch D."/>
            <person name="Podicherti R."/>
            <person name="Tsui H.-C.T."/>
            <person name="Winkler M.E."/>
        </authorList>
    </citation>
    <scope>NUCLEOTIDE SEQUENCE</scope>
</reference>
<dbReference type="Gene3D" id="3.40.120.10">
    <property type="entry name" value="Alpha-D-Glucose-1,6-Bisphosphate, subunit A, domain 3"/>
    <property type="match status" value="1"/>
</dbReference>
<name>A0A382HJW3_9ZZZZ</name>
<feature type="non-terminal residue" evidence="1">
    <location>
        <position position="40"/>
    </location>
</feature>
<proteinExistence type="predicted"/>
<evidence type="ECO:0000313" key="1">
    <source>
        <dbReference type="EMBL" id="SVB87227.1"/>
    </source>
</evidence>
<dbReference type="AlphaFoldDB" id="A0A382HJW3"/>
<evidence type="ECO:0008006" key="2">
    <source>
        <dbReference type="Google" id="ProtNLM"/>
    </source>
</evidence>
<dbReference type="EMBL" id="UINC01061539">
    <property type="protein sequence ID" value="SVB87227.1"/>
    <property type="molecule type" value="Genomic_DNA"/>
</dbReference>
<protein>
    <recommendedName>
        <fullName evidence="2">Alpha-D-phosphohexomutase alpha/beta/alpha domain-containing protein</fullName>
    </recommendedName>
</protein>
<sequence length="40" mass="4593">MLLDTTVFKAYDVRGLYPGEINERLTEQIGRAFVAHLKAR</sequence>
<gene>
    <name evidence="1" type="ORF">METZ01_LOCUS240081</name>
</gene>
<accession>A0A382HJW3</accession>
<organism evidence="1">
    <name type="scientific">marine metagenome</name>
    <dbReference type="NCBI Taxonomy" id="408172"/>
    <lineage>
        <taxon>unclassified sequences</taxon>
        <taxon>metagenomes</taxon>
        <taxon>ecological metagenomes</taxon>
    </lineage>
</organism>